<dbReference type="PROSITE" id="PS51257">
    <property type="entry name" value="PROKAR_LIPOPROTEIN"/>
    <property type="match status" value="1"/>
</dbReference>
<dbReference type="OrthoDB" id="14727at2"/>
<dbReference type="InterPro" id="IPR007332">
    <property type="entry name" value="DUF411"/>
</dbReference>
<gene>
    <name evidence="2" type="ORF">EH32_15050</name>
</gene>
<keyword evidence="3" id="KW-1185">Reference proteome</keyword>
<comment type="caution">
    <text evidence="2">The sequence shown here is derived from an EMBL/GenBank/DDBJ whole genome shotgun (WGS) entry which is preliminary data.</text>
</comment>
<dbReference type="Proteomes" id="UP000027866">
    <property type="component" value="Unassembled WGS sequence"/>
</dbReference>
<evidence type="ECO:0000313" key="3">
    <source>
        <dbReference type="Proteomes" id="UP000027866"/>
    </source>
</evidence>
<dbReference type="EMBL" id="JMIX01000009">
    <property type="protein sequence ID" value="KEO92575.1"/>
    <property type="molecule type" value="Genomic_DNA"/>
</dbReference>
<organism evidence="2 3">
    <name type="scientific">Erythrobacter litoralis</name>
    <dbReference type="NCBI Taxonomy" id="39960"/>
    <lineage>
        <taxon>Bacteria</taxon>
        <taxon>Pseudomonadati</taxon>
        <taxon>Pseudomonadota</taxon>
        <taxon>Alphaproteobacteria</taxon>
        <taxon>Sphingomonadales</taxon>
        <taxon>Erythrobacteraceae</taxon>
        <taxon>Erythrobacter/Porphyrobacter group</taxon>
        <taxon>Erythrobacter</taxon>
    </lineage>
</organism>
<keyword evidence="1" id="KW-0732">Signal</keyword>
<name>A0A074MIC1_9SPHN</name>
<reference evidence="2 3" key="1">
    <citation type="submission" date="2014-04" db="EMBL/GenBank/DDBJ databases">
        <title>A comprehensive comparison of genomes of Erythrobacter spp. Strains.</title>
        <authorList>
            <person name="Zheng Q."/>
        </authorList>
    </citation>
    <scope>NUCLEOTIDE SEQUENCE [LARGE SCALE GENOMIC DNA]</scope>
    <source>
        <strain evidence="2 3">DSM 8509</strain>
    </source>
</reference>
<feature type="chain" id="PRO_5001699327" evidence="1">
    <location>
        <begin position="23"/>
        <end position="147"/>
    </location>
</feature>
<dbReference type="Pfam" id="PF04214">
    <property type="entry name" value="DUF411"/>
    <property type="match status" value="1"/>
</dbReference>
<sequence length="147" mass="15782">MKHPLLASALLALAACSSAVQAATYEMFRDPNCGCCGKWAEHVRSENEVAVAETITPDMALVKAEHGVPQDLWSCHTLTVGGYVIEGHVPAAEIERLLEERPEGVVGLAVPGMPIGSPGMEMGNRVQPYEVIAFRADGSRFVFARYG</sequence>
<dbReference type="KEGG" id="elq:Ga0102493_112264"/>
<dbReference type="PATRIC" id="fig|39960.10.peg.1358"/>
<dbReference type="RefSeq" id="WP_034904861.1">
    <property type="nucleotide sequence ID" value="NZ_CP017057.1"/>
</dbReference>
<dbReference type="AlphaFoldDB" id="A0A074MIC1"/>
<proteinExistence type="predicted"/>
<accession>A0A074MIC1</accession>
<evidence type="ECO:0000313" key="2">
    <source>
        <dbReference type="EMBL" id="KEO92575.1"/>
    </source>
</evidence>
<evidence type="ECO:0000256" key="1">
    <source>
        <dbReference type="SAM" id="SignalP"/>
    </source>
</evidence>
<feature type="signal peptide" evidence="1">
    <location>
        <begin position="1"/>
        <end position="22"/>
    </location>
</feature>
<protein>
    <submittedName>
        <fullName evidence="2">Metal-binding protein</fullName>
    </submittedName>
</protein>